<dbReference type="EMBL" id="JAUDZG010000001">
    <property type="protein sequence ID" value="KAK3311526.1"/>
    <property type="molecule type" value="Genomic_DNA"/>
</dbReference>
<dbReference type="RefSeq" id="XP_062727306.1">
    <property type="nucleotide sequence ID" value="XM_062871317.1"/>
</dbReference>
<dbReference type="Proteomes" id="UP001273166">
    <property type="component" value="Unassembled WGS sequence"/>
</dbReference>
<accession>A0AAJ0H4C5</accession>
<dbReference type="GeneID" id="87890146"/>
<feature type="compositionally biased region" description="Polar residues" evidence="1">
    <location>
        <begin position="14"/>
        <end position="26"/>
    </location>
</feature>
<protein>
    <submittedName>
        <fullName evidence="2">Uncharacterized protein</fullName>
    </submittedName>
</protein>
<feature type="region of interest" description="Disordered" evidence="1">
    <location>
        <begin position="1"/>
        <end position="120"/>
    </location>
</feature>
<name>A0AAJ0H4C5_9PEZI</name>
<evidence type="ECO:0000313" key="2">
    <source>
        <dbReference type="EMBL" id="KAK3311526.1"/>
    </source>
</evidence>
<feature type="compositionally biased region" description="Basic and acidic residues" evidence="1">
    <location>
        <begin position="1"/>
        <end position="13"/>
    </location>
</feature>
<evidence type="ECO:0000313" key="3">
    <source>
        <dbReference type="Proteomes" id="UP001273166"/>
    </source>
</evidence>
<proteinExistence type="predicted"/>
<feature type="compositionally biased region" description="Basic and acidic residues" evidence="1">
    <location>
        <begin position="44"/>
        <end position="54"/>
    </location>
</feature>
<organism evidence="2 3">
    <name type="scientific">Chaetomium strumarium</name>
    <dbReference type="NCBI Taxonomy" id="1170767"/>
    <lineage>
        <taxon>Eukaryota</taxon>
        <taxon>Fungi</taxon>
        <taxon>Dikarya</taxon>
        <taxon>Ascomycota</taxon>
        <taxon>Pezizomycotina</taxon>
        <taxon>Sordariomycetes</taxon>
        <taxon>Sordariomycetidae</taxon>
        <taxon>Sordariales</taxon>
        <taxon>Chaetomiaceae</taxon>
        <taxon>Chaetomium</taxon>
    </lineage>
</organism>
<comment type="caution">
    <text evidence="2">The sequence shown here is derived from an EMBL/GenBank/DDBJ whole genome shotgun (WGS) entry which is preliminary data.</text>
</comment>
<sequence>MPRPPRDHFDPRNESSGAMASLTSDRTGALSRPVPTPETQDLYNRWREEEEKLTPESLEQVPEGASDFLQLPSASTGRASSPSRSHGSTAPSISQAMSGMQLDRDRSPVKKTASGRHGPLPKKKQLKAALMRKLKACDDCRKRRVGCNHLDLSLFEAAYQATKPIETQPPDPPYQSPLGDPIDLLGVGASQDFASYPVPLIQVPRTPGGTNEALLDHDLILEPREHQYSTVPPHLAYPLANVDSIPQYRLATSAQKVTMAQYQADPALQSMRSAIGMPIGKQVSSNGQWDCSWGSEECDSSVSSGGVPCCRQRCMTLEELKMHFQSSHASFHGDWSMWRCTYCKLDDAKPTGRCPQCSNPYWQRWHWANVGVMSGQTSRLVSRVPTEDASPSNRSSWTNQSAYFSHPGGGHSGSYTSSWGYGYGNASGQPSWTAQAAAAWRDSEQRASC</sequence>
<gene>
    <name evidence="2" type="ORF">B0T15DRAFT_79039</name>
</gene>
<reference evidence="2" key="1">
    <citation type="journal article" date="2023" name="Mol. Phylogenet. Evol.">
        <title>Genome-scale phylogeny and comparative genomics of the fungal order Sordariales.</title>
        <authorList>
            <person name="Hensen N."/>
            <person name="Bonometti L."/>
            <person name="Westerberg I."/>
            <person name="Brannstrom I.O."/>
            <person name="Guillou S."/>
            <person name="Cros-Aarteil S."/>
            <person name="Calhoun S."/>
            <person name="Haridas S."/>
            <person name="Kuo A."/>
            <person name="Mondo S."/>
            <person name="Pangilinan J."/>
            <person name="Riley R."/>
            <person name="LaButti K."/>
            <person name="Andreopoulos B."/>
            <person name="Lipzen A."/>
            <person name="Chen C."/>
            <person name="Yan M."/>
            <person name="Daum C."/>
            <person name="Ng V."/>
            <person name="Clum A."/>
            <person name="Steindorff A."/>
            <person name="Ohm R.A."/>
            <person name="Martin F."/>
            <person name="Silar P."/>
            <person name="Natvig D.O."/>
            <person name="Lalanne C."/>
            <person name="Gautier V."/>
            <person name="Ament-Velasquez S.L."/>
            <person name="Kruys A."/>
            <person name="Hutchinson M.I."/>
            <person name="Powell A.J."/>
            <person name="Barry K."/>
            <person name="Miller A.N."/>
            <person name="Grigoriev I.V."/>
            <person name="Debuchy R."/>
            <person name="Gladieux P."/>
            <person name="Hiltunen Thoren M."/>
            <person name="Johannesson H."/>
        </authorList>
    </citation>
    <scope>NUCLEOTIDE SEQUENCE</scope>
    <source>
        <strain evidence="2">CBS 333.67</strain>
    </source>
</reference>
<dbReference type="AlphaFoldDB" id="A0AAJ0H4C5"/>
<keyword evidence="3" id="KW-1185">Reference proteome</keyword>
<reference evidence="2" key="2">
    <citation type="submission" date="2023-06" db="EMBL/GenBank/DDBJ databases">
        <authorList>
            <consortium name="Lawrence Berkeley National Laboratory"/>
            <person name="Mondo S.J."/>
            <person name="Hensen N."/>
            <person name="Bonometti L."/>
            <person name="Westerberg I."/>
            <person name="Brannstrom I.O."/>
            <person name="Guillou S."/>
            <person name="Cros-Aarteil S."/>
            <person name="Calhoun S."/>
            <person name="Haridas S."/>
            <person name="Kuo A."/>
            <person name="Pangilinan J."/>
            <person name="Riley R."/>
            <person name="Labutti K."/>
            <person name="Andreopoulos B."/>
            <person name="Lipzen A."/>
            <person name="Chen C."/>
            <person name="Yanf M."/>
            <person name="Daum C."/>
            <person name="Ng V."/>
            <person name="Clum A."/>
            <person name="Steindorff A."/>
            <person name="Ohm R."/>
            <person name="Martin F."/>
            <person name="Silar P."/>
            <person name="Natvig D."/>
            <person name="Lalanne C."/>
            <person name="Gautier V."/>
            <person name="Ament-Velasquez S.L."/>
            <person name="Kruys A."/>
            <person name="Hutchinson M.I."/>
            <person name="Powell A.J."/>
            <person name="Barry K."/>
            <person name="Miller A.N."/>
            <person name="Grigoriev I.V."/>
            <person name="Debuchy R."/>
            <person name="Gladieux P."/>
            <person name="Thoren M.H."/>
            <person name="Johannesson H."/>
        </authorList>
    </citation>
    <scope>NUCLEOTIDE SEQUENCE</scope>
    <source>
        <strain evidence="2">CBS 333.67</strain>
    </source>
</reference>
<evidence type="ECO:0000256" key="1">
    <source>
        <dbReference type="SAM" id="MobiDB-lite"/>
    </source>
</evidence>
<feature type="compositionally biased region" description="Polar residues" evidence="1">
    <location>
        <begin position="72"/>
        <end position="98"/>
    </location>
</feature>